<dbReference type="EMBL" id="JAHDTB010000045">
    <property type="protein sequence ID" value="MBW8290329.1"/>
    <property type="molecule type" value="Genomic_DNA"/>
</dbReference>
<gene>
    <name evidence="1" type="ORF">KIF53_22080</name>
</gene>
<name>A0ABS7FJR6_9NEIS</name>
<evidence type="ECO:0000313" key="2">
    <source>
        <dbReference type="Proteomes" id="UP000711178"/>
    </source>
</evidence>
<proteinExistence type="predicted"/>
<evidence type="ECO:0000313" key="1">
    <source>
        <dbReference type="EMBL" id="MBW8290329.1"/>
    </source>
</evidence>
<comment type="caution">
    <text evidence="1">The sequence shown here is derived from an EMBL/GenBank/DDBJ whole genome shotgun (WGS) entry which is preliminary data.</text>
</comment>
<sequence length="61" mass="6786">MIYRYDGPPSGVTLADGREVMLFCGQEADLPEDGEYTRALLAQRYLQPADRQLNQGETHAG</sequence>
<dbReference type="GeneID" id="89685576"/>
<organism evidence="1 2">
    <name type="scientific">Chromobacterium subtsugae</name>
    <dbReference type="NCBI Taxonomy" id="251747"/>
    <lineage>
        <taxon>Bacteria</taxon>
        <taxon>Pseudomonadati</taxon>
        <taxon>Pseudomonadota</taxon>
        <taxon>Betaproteobacteria</taxon>
        <taxon>Neisseriales</taxon>
        <taxon>Chromobacteriaceae</taxon>
        <taxon>Chromobacterium</taxon>
    </lineage>
</organism>
<protein>
    <submittedName>
        <fullName evidence="1">Uncharacterized protein</fullName>
    </submittedName>
</protein>
<accession>A0ABS7FJR6</accession>
<keyword evidence="2" id="KW-1185">Reference proteome</keyword>
<reference evidence="1 2" key="1">
    <citation type="submission" date="2021-05" db="EMBL/GenBank/DDBJ databases">
        <title>Draft Whole Genome Sequencing Of Biosensor Chromobacterium violaceum Strain CV026 Reveals A Regulatory RNA In Chromobacterium violaceum Phenotype Regulatory Network.</title>
        <authorList>
            <person name="Hong K.W."/>
            <person name="Chan K.G."/>
            <person name="Chang C.-Y."/>
        </authorList>
    </citation>
    <scope>NUCLEOTIDE SEQUENCE [LARGE SCALE GENOMIC DNA]</scope>
    <source>
        <strain evidence="1 2">ATCC 31532</strain>
    </source>
</reference>
<dbReference type="RefSeq" id="WP_043579116.1">
    <property type="nucleotide sequence ID" value="NZ_CP142381.1"/>
</dbReference>
<dbReference type="Proteomes" id="UP000711178">
    <property type="component" value="Unassembled WGS sequence"/>
</dbReference>